<keyword evidence="2" id="KW-1185">Reference proteome</keyword>
<dbReference type="Gene3D" id="2.120.10.30">
    <property type="entry name" value="TolB, C-terminal domain"/>
    <property type="match status" value="1"/>
</dbReference>
<dbReference type="RefSeq" id="WP_207861947.1">
    <property type="nucleotide sequence ID" value="NZ_JAFREP010000029.1"/>
</dbReference>
<evidence type="ECO:0000313" key="1">
    <source>
        <dbReference type="EMBL" id="MBO1321975.1"/>
    </source>
</evidence>
<proteinExistence type="predicted"/>
<sequence>MVGMWLNGRALRLLVMGVLLLSGVGGWVSALSAAEPSGSSGKKLVFTERTQFGLPSEATDDLFLESPSDLMMDKQGRLYVLDRGAKTVFVWDADGRYRTNLGREGQGPGEFTFKSSRCMLSYDGETLFVVDSDAGKIHHFVDLEYQQTRKKPTRFHMLLYLRHLKNGNIFLINQNYRNKVPYSQLLLTDGDFKIIKELDHFEDKTFSRNENGGWDFHAYAPRPLVYAAYGLDYFLLSDNRGETVDVYDLDGNLKRKINVALSRPLLTQADKDALREQVRWAKPPHRVFFPDYGERFTSFLPLAGEQLFIYSKDFGNGTLTGKILDWQGRNLGPGTLVLGVEGRVDVFPAGVVTILADEEGNYAVKAHQATLR</sequence>
<name>A0A8J7QGP0_9BACT</name>
<evidence type="ECO:0000313" key="2">
    <source>
        <dbReference type="Proteomes" id="UP000664417"/>
    </source>
</evidence>
<dbReference type="Proteomes" id="UP000664417">
    <property type="component" value="Unassembled WGS sequence"/>
</dbReference>
<dbReference type="SUPFAM" id="SSF101898">
    <property type="entry name" value="NHL repeat"/>
    <property type="match status" value="1"/>
</dbReference>
<organism evidence="1 2">
    <name type="scientific">Acanthopleuribacter pedis</name>
    <dbReference type="NCBI Taxonomy" id="442870"/>
    <lineage>
        <taxon>Bacteria</taxon>
        <taxon>Pseudomonadati</taxon>
        <taxon>Acidobacteriota</taxon>
        <taxon>Holophagae</taxon>
        <taxon>Acanthopleuribacterales</taxon>
        <taxon>Acanthopleuribacteraceae</taxon>
        <taxon>Acanthopleuribacter</taxon>
    </lineage>
</organism>
<reference evidence="1" key="1">
    <citation type="submission" date="2021-03" db="EMBL/GenBank/DDBJ databases">
        <authorList>
            <person name="Wang G."/>
        </authorList>
    </citation>
    <scope>NUCLEOTIDE SEQUENCE</scope>
    <source>
        <strain evidence="1">KCTC 12899</strain>
    </source>
</reference>
<accession>A0A8J7QGP0</accession>
<gene>
    <name evidence="1" type="ORF">J3U88_26070</name>
</gene>
<comment type="caution">
    <text evidence="1">The sequence shown here is derived from an EMBL/GenBank/DDBJ whole genome shotgun (WGS) entry which is preliminary data.</text>
</comment>
<dbReference type="EMBL" id="JAFREP010000029">
    <property type="protein sequence ID" value="MBO1321975.1"/>
    <property type="molecule type" value="Genomic_DNA"/>
</dbReference>
<dbReference type="Pfam" id="PF17170">
    <property type="entry name" value="DUF5128"/>
    <property type="match status" value="1"/>
</dbReference>
<dbReference type="InterPro" id="IPR011042">
    <property type="entry name" value="6-blade_b-propeller_TolB-like"/>
</dbReference>
<protein>
    <submittedName>
        <fullName evidence="1">6-bladed beta-propeller</fullName>
    </submittedName>
</protein>
<dbReference type="AlphaFoldDB" id="A0A8J7QGP0"/>